<feature type="signal peptide" evidence="2">
    <location>
        <begin position="1"/>
        <end position="25"/>
    </location>
</feature>
<dbReference type="RefSeq" id="XP_059319455.1">
    <property type="nucleotide sequence ID" value="XM_059463973.1"/>
</dbReference>
<dbReference type="Proteomes" id="UP000091956">
    <property type="component" value="Unassembled WGS sequence"/>
</dbReference>
<feature type="region of interest" description="Disordered" evidence="1">
    <location>
        <begin position="169"/>
        <end position="193"/>
    </location>
</feature>
<keyword evidence="4" id="KW-1185">Reference proteome</keyword>
<evidence type="ECO:0000313" key="4">
    <source>
        <dbReference type="Proteomes" id="UP000091956"/>
    </source>
</evidence>
<feature type="compositionally biased region" description="Low complexity" evidence="1">
    <location>
        <begin position="122"/>
        <end position="132"/>
    </location>
</feature>
<feature type="region of interest" description="Disordered" evidence="1">
    <location>
        <begin position="110"/>
        <end position="133"/>
    </location>
</feature>
<evidence type="ECO:0000256" key="2">
    <source>
        <dbReference type="SAM" id="SignalP"/>
    </source>
</evidence>
<gene>
    <name evidence="3" type="ORF">VE01_08522</name>
</gene>
<dbReference type="AlphaFoldDB" id="A0A1B8GDA4"/>
<sequence>MKVNMRSTVALTLAALAFGAVTANAHNTLDEVSEYHVTEVDTETVDCTDTSSLPDFSVNTFYSTHVHQSVKYTLSSGHTLALPTEVIGGLNGLTSLFHFYSHTEGQQITSATTSVEEQPTVSSAASTASTSTGEKPIISTVPSFTSTVVQPTFVSIPVASEPVPVVAPSSSAEAHSEASTEPVPVTTAEQPSATKEIIPPVVSTETPLANPLRPSVTPPSYTAIAQPPTTIVATGVPHPSNNTTVVATGIPRPNNTTTGQTLPPIHGAAPTLSATPGILLAFCGLICYLI</sequence>
<proteinExistence type="predicted"/>
<protein>
    <submittedName>
        <fullName evidence="3">Uncharacterized protein</fullName>
    </submittedName>
</protein>
<feature type="chain" id="PRO_5015120311" evidence="2">
    <location>
        <begin position="26"/>
        <end position="290"/>
    </location>
</feature>
<keyword evidence="2" id="KW-0732">Signal</keyword>
<dbReference type="EMBL" id="KV460249">
    <property type="protein sequence ID" value="OBT93814.2"/>
    <property type="molecule type" value="Genomic_DNA"/>
</dbReference>
<name>A0A1B8GDA4_9PEZI</name>
<reference evidence="4" key="2">
    <citation type="journal article" date="2018" name="Nat. Commun.">
        <title>Extreme sensitivity to ultraviolet light in the fungal pathogen causing white-nose syndrome of bats.</title>
        <authorList>
            <person name="Palmer J.M."/>
            <person name="Drees K.P."/>
            <person name="Foster J.T."/>
            <person name="Lindner D.L."/>
        </authorList>
    </citation>
    <scope>NUCLEOTIDE SEQUENCE [LARGE SCALE GENOMIC DNA]</scope>
    <source>
        <strain evidence="4">UAMH 10579</strain>
    </source>
</reference>
<feature type="compositionally biased region" description="Polar residues" evidence="1">
    <location>
        <begin position="110"/>
        <end position="121"/>
    </location>
</feature>
<evidence type="ECO:0000256" key="1">
    <source>
        <dbReference type="SAM" id="MobiDB-lite"/>
    </source>
</evidence>
<feature type="region of interest" description="Disordered" evidence="1">
    <location>
        <begin position="233"/>
        <end position="262"/>
    </location>
</feature>
<accession>A0A1B8GDA4</accession>
<feature type="compositionally biased region" description="Low complexity" evidence="1">
    <location>
        <begin position="169"/>
        <end position="182"/>
    </location>
</feature>
<reference evidence="3 4" key="1">
    <citation type="submission" date="2016-03" db="EMBL/GenBank/DDBJ databases">
        <title>Comparative genomics of Pseudogymnoascus destructans, the fungus causing white-nose syndrome of bats.</title>
        <authorList>
            <person name="Palmer J.M."/>
            <person name="Drees K.P."/>
            <person name="Foster J.T."/>
            <person name="Lindner D.L."/>
        </authorList>
    </citation>
    <scope>NUCLEOTIDE SEQUENCE [LARGE SCALE GENOMIC DNA]</scope>
    <source>
        <strain evidence="3 4">UAMH 10579</strain>
    </source>
</reference>
<dbReference type="STRING" id="342668.A0A1B8GDA4"/>
<dbReference type="GeneID" id="28841908"/>
<organism evidence="3 4">
    <name type="scientific">Pseudogymnoascus verrucosus</name>
    <dbReference type="NCBI Taxonomy" id="342668"/>
    <lineage>
        <taxon>Eukaryota</taxon>
        <taxon>Fungi</taxon>
        <taxon>Dikarya</taxon>
        <taxon>Ascomycota</taxon>
        <taxon>Pezizomycotina</taxon>
        <taxon>Leotiomycetes</taxon>
        <taxon>Thelebolales</taxon>
        <taxon>Thelebolaceae</taxon>
        <taxon>Pseudogymnoascus</taxon>
    </lineage>
</organism>
<evidence type="ECO:0000313" key="3">
    <source>
        <dbReference type="EMBL" id="OBT93814.2"/>
    </source>
</evidence>